<dbReference type="AlphaFoldDB" id="A0A1F5P471"/>
<comment type="caution">
    <text evidence="1">The sequence shown here is derived from an EMBL/GenBank/DDBJ whole genome shotgun (WGS) entry which is preliminary data.</text>
</comment>
<reference evidence="1 2" key="1">
    <citation type="journal article" date="2016" name="Nat. Commun.">
        <title>Thousands of microbial genomes shed light on interconnected biogeochemical processes in an aquifer system.</title>
        <authorList>
            <person name="Anantharaman K."/>
            <person name="Brown C.T."/>
            <person name="Hug L.A."/>
            <person name="Sharon I."/>
            <person name="Castelle C.J."/>
            <person name="Probst A.J."/>
            <person name="Thomas B.C."/>
            <person name="Singh A."/>
            <person name="Wilkins M.J."/>
            <person name="Karaoz U."/>
            <person name="Brodie E.L."/>
            <person name="Williams K.H."/>
            <person name="Hubbard S.S."/>
            <person name="Banfield J.F."/>
        </authorList>
    </citation>
    <scope>NUCLEOTIDE SEQUENCE [LARGE SCALE GENOMIC DNA]</scope>
</reference>
<sequence>MLRISVAEKEYSQCLTKIPRLLLLKEHSLKLLAKLLQQQLLAKPLVRKSKKSSMRSSFFIEILTVRMRSPVVNRRFYAALGLRRF</sequence>
<proteinExistence type="predicted"/>
<gene>
    <name evidence="1" type="ORF">A3J48_04395</name>
</gene>
<dbReference type="EMBL" id="MFES01000037">
    <property type="protein sequence ID" value="OGE84701.1"/>
    <property type="molecule type" value="Genomic_DNA"/>
</dbReference>
<dbReference type="Proteomes" id="UP000176786">
    <property type="component" value="Unassembled WGS sequence"/>
</dbReference>
<name>A0A1F5P471_9BACT</name>
<evidence type="ECO:0000313" key="1">
    <source>
        <dbReference type="EMBL" id="OGE84701.1"/>
    </source>
</evidence>
<organism evidence="1 2">
    <name type="scientific">Candidatus Doudnabacteria bacterium RIFCSPHIGHO2_02_FULL_46_11</name>
    <dbReference type="NCBI Taxonomy" id="1817832"/>
    <lineage>
        <taxon>Bacteria</taxon>
        <taxon>Candidatus Doudnaibacteriota</taxon>
    </lineage>
</organism>
<accession>A0A1F5P471</accession>
<protein>
    <submittedName>
        <fullName evidence="1">Uncharacterized protein</fullName>
    </submittedName>
</protein>
<evidence type="ECO:0000313" key="2">
    <source>
        <dbReference type="Proteomes" id="UP000176786"/>
    </source>
</evidence>